<keyword evidence="3" id="KW-0203">Cytokinin biosynthesis</keyword>
<protein>
    <recommendedName>
        <fullName evidence="3">Cytokinin riboside 5'-monophosphate phosphoribohydrolase</fullName>
        <ecNumber evidence="3">3.2.2.n1</ecNumber>
    </recommendedName>
</protein>
<evidence type="ECO:0000256" key="2">
    <source>
        <dbReference type="ARBA" id="ARBA00006763"/>
    </source>
</evidence>
<dbReference type="EMBL" id="CP006568">
    <property type="protein sequence ID" value="AHF73320.1"/>
    <property type="molecule type" value="Genomic_DNA"/>
</dbReference>
<dbReference type="Gene3D" id="3.40.50.450">
    <property type="match status" value="1"/>
</dbReference>
<evidence type="ECO:0000256" key="1">
    <source>
        <dbReference type="ARBA" id="ARBA00000274"/>
    </source>
</evidence>
<name>W0HM95_9GAMM</name>
<dbReference type="EC" id="3.2.2.n1" evidence="3"/>
<reference evidence="4 5" key="1">
    <citation type="journal article" date="2014" name="Genome Biol. Evol.">
        <title>Genome degeneration and adaptation in a nascent stage of symbiosis.</title>
        <authorList>
            <person name="Oakeson K.F."/>
            <person name="Gil R."/>
            <person name="Clayton A.L."/>
            <person name="Dunn D.M."/>
            <person name="von Niederhausern A.C."/>
            <person name="Hamil C."/>
            <person name="Aoyagi A."/>
            <person name="Duval B."/>
            <person name="Baca A."/>
            <person name="Silva F.J."/>
            <person name="Vallier A."/>
            <person name="Jackson D.G."/>
            <person name="Latorre A."/>
            <person name="Weiss R.B."/>
            <person name="Heddi A."/>
            <person name="Moya A."/>
            <person name="Dale C."/>
        </authorList>
    </citation>
    <scope>NUCLEOTIDE SEQUENCE [LARGE SCALE GENOMIC DNA]</scope>
    <source>
        <strain evidence="5">none</strain>
    </source>
</reference>
<dbReference type="PANTHER" id="PTHR31223">
    <property type="entry name" value="LOG FAMILY PROTEIN YJL055W"/>
    <property type="match status" value="1"/>
</dbReference>
<dbReference type="InterPro" id="IPR031100">
    <property type="entry name" value="LOG_fam"/>
</dbReference>
<dbReference type="AlphaFoldDB" id="W0HM95"/>
<dbReference type="SUPFAM" id="SSF102405">
    <property type="entry name" value="MCP/YpsA-like"/>
    <property type="match status" value="1"/>
</dbReference>
<dbReference type="STRING" id="2342.SOPEG_0904"/>
<dbReference type="Proteomes" id="UP000019025">
    <property type="component" value="Chromosome"/>
</dbReference>
<keyword evidence="5" id="KW-1185">Reference proteome</keyword>
<comment type="similarity">
    <text evidence="2 3">Belongs to the LOG family.</text>
</comment>
<dbReference type="eggNOG" id="COG1611">
    <property type="taxonomic scope" value="Bacteria"/>
</dbReference>
<dbReference type="PANTHER" id="PTHR31223:SF70">
    <property type="entry name" value="LOG FAMILY PROTEIN YJL055W"/>
    <property type="match status" value="1"/>
</dbReference>
<keyword evidence="3" id="KW-0378">Hydrolase</keyword>
<dbReference type="NCBIfam" id="TIGR00730">
    <property type="entry name" value="Rossman fold protein, TIGR00730 family"/>
    <property type="match status" value="1"/>
</dbReference>
<dbReference type="InterPro" id="IPR005269">
    <property type="entry name" value="LOG"/>
</dbReference>
<dbReference type="HOGENOM" id="CLU_058336_4_2_6"/>
<comment type="catalytic activity">
    <reaction evidence="1">
        <text>AMP + H2O = D-ribose 5-phosphate + adenine</text>
        <dbReference type="Rhea" id="RHEA:20129"/>
        <dbReference type="ChEBI" id="CHEBI:15377"/>
        <dbReference type="ChEBI" id="CHEBI:16708"/>
        <dbReference type="ChEBI" id="CHEBI:78346"/>
        <dbReference type="ChEBI" id="CHEBI:456215"/>
        <dbReference type="EC" id="3.2.2.4"/>
    </reaction>
</comment>
<evidence type="ECO:0000313" key="5">
    <source>
        <dbReference type="Proteomes" id="UP000019025"/>
    </source>
</evidence>
<organism evidence="4 5">
    <name type="scientific">Candidatus Sodalis pierantonii str. SOPE</name>
    <dbReference type="NCBI Taxonomy" id="2342"/>
    <lineage>
        <taxon>Bacteria</taxon>
        <taxon>Pseudomonadati</taxon>
        <taxon>Pseudomonadota</taxon>
        <taxon>Gammaproteobacteria</taxon>
        <taxon>Enterobacterales</taxon>
        <taxon>Bruguierivoracaceae</taxon>
        <taxon>Sodalis</taxon>
    </lineage>
</organism>
<evidence type="ECO:0000256" key="3">
    <source>
        <dbReference type="RuleBase" id="RU363015"/>
    </source>
</evidence>
<proteinExistence type="inferred from homology"/>
<gene>
    <name evidence="4" type="ORF">SOPEG_0904</name>
</gene>
<accession>W0HM95</accession>
<dbReference type="KEGG" id="pes:SOPEG_0904"/>
<sequence>MSSVGIFCGSANGNDPVYSKAASQVGQRLAKQGVGIIYGGAKVGLMGAVADAALQYGGAVIGAIPQSLVAREIAHTGLTHLHVVANMHERKMKMAELADAFIALPGGAGTLEEIFEQWTWAQLGLHAKPCAFFDVNGFYRPLQDMIRQMVSKGLLKKNYEDMLLFFRKICQKLRNISLITARQTSNGLDKRKEHGG</sequence>
<dbReference type="GO" id="GO:0009691">
    <property type="term" value="P:cytokinin biosynthetic process"/>
    <property type="evidence" value="ECO:0007669"/>
    <property type="project" value="UniProtKB-UniRule"/>
</dbReference>
<dbReference type="GO" id="GO:0005829">
    <property type="term" value="C:cytosol"/>
    <property type="evidence" value="ECO:0007669"/>
    <property type="project" value="TreeGrafter"/>
</dbReference>
<dbReference type="GO" id="GO:0008714">
    <property type="term" value="F:AMP nucleosidase activity"/>
    <property type="evidence" value="ECO:0007669"/>
    <property type="project" value="UniProtKB-EC"/>
</dbReference>
<evidence type="ECO:0000313" key="4">
    <source>
        <dbReference type="EMBL" id="AHF73320.1"/>
    </source>
</evidence>
<dbReference type="Pfam" id="PF03641">
    <property type="entry name" value="Lysine_decarbox"/>
    <property type="match status" value="1"/>
</dbReference>